<dbReference type="InterPro" id="IPR022385">
    <property type="entry name" value="Rhs_assc_core"/>
</dbReference>
<evidence type="ECO:0000313" key="4">
    <source>
        <dbReference type="Proteomes" id="UP000238191"/>
    </source>
</evidence>
<feature type="domain" description="Teneurin-like YD-shell" evidence="2">
    <location>
        <begin position="296"/>
        <end position="434"/>
    </location>
</feature>
<dbReference type="NCBIfam" id="TIGR01643">
    <property type="entry name" value="YD_repeat_2x"/>
    <property type="match status" value="4"/>
</dbReference>
<dbReference type="InterPro" id="IPR006530">
    <property type="entry name" value="YD"/>
</dbReference>
<sequence length="1020" mass="112246">MALTSDFNGNETLYQHDAAGRLVQKIQANGTAYARKTTYAWDTGKNRIASITVGGTAVGSELLQTQYSYGADNRIARITTTNLSSAVPASRTRQRVVDYTYTQHANGMLASVRTNDPASGSSTQTFDTLGNLVAVTNAMGHVTTYSGHNGLGQPGAVVGPNGDRTEYVYDARSRLMLNRQFPNGSTAAETVYAYDGFGRLSSVTTPDGIKTLRLYDNGDNLKKLSRAVSGILPNRGTTEERTLAYDLAGNPISLIDQAIEEQTLCFPTRGGGTPHPPPCQSGEAQSKALYPVEKYRAYTDYDELGRVRAQRGNNGQSVQYSYDGNGNVVRARDAAGRETMLSYDRLDRVIQSRDPHGNTTFFDYDALDRPTRIADPRNKITTYLYDGFGDLWWQSSPDSGVTTFEYSTSGLRTRMVRNDGASTSYGYDAMGRLTAITADGQTMSYGYDWCSNGKGRQCNADGPNSMIRHEYEPDGRMRTRRELTTGGGVQSDYWTFYYYDAQGRPNAITYPNGIAVGYGYTSGRQTSMTVNINGNVSNVVTGTQFRPFGAMVSWFHGNGLPRGLLYDVDGRLLAIRVLNGSTENTALQSLTYSYDSLNRITRIANGINANLSQDYAYDGLDRLTGVTSGSGNQAFYWDANGNKTRHTWTWDELVGVDAGSNRITSMGPHQYAYDGRGNRSSHSFNSSTASYGYDGFNRMTSVGRSVATSFVEPNYDAVGYSVETNQYGYNAYNERAWKAAPSYGWFRYVHGPSSQLLAEHKDNGDVWTNYLWFGGELVGLVRNGQLYHVHNDHLGRPEIVTNSSKVVVWRSENYAFDRRVTQDGIGGLNVGFPGQYHDQETGLWYNVNRYYDRRLGKYTQSDPIGLAGGLNTYAYVGGNPVNLIDPLGLRALTDCEKSVLSDIFRNSILEKIDVKTGIPSFAPPGTIGLTVGNSVYLAKDSPNTSSGIVLLGHEIEHASRYNDIGVTGFLASYFGQYLLNKASGMNENQAYRNIDTERDARTVENYFRIATSEGVKCGCD</sequence>
<protein>
    <submittedName>
        <fullName evidence="3">RHS repeat protein</fullName>
    </submittedName>
</protein>
<keyword evidence="4" id="KW-1185">Reference proteome</keyword>
<dbReference type="InterPro" id="IPR056823">
    <property type="entry name" value="TEN-like_YD-shell"/>
</dbReference>
<evidence type="ECO:0000256" key="1">
    <source>
        <dbReference type="ARBA" id="ARBA00022737"/>
    </source>
</evidence>
<reference evidence="4" key="1">
    <citation type="submission" date="2016-08" db="EMBL/GenBank/DDBJ databases">
        <authorList>
            <person name="Merda D."/>
            <person name="Briand M."/>
            <person name="Taghouti G."/>
            <person name="Carrere S."/>
            <person name="Gouzy J."/>
            <person name="Portier P."/>
            <person name="Jacques M.-A."/>
            <person name="Fischer-Le Saux M."/>
        </authorList>
    </citation>
    <scope>NUCLEOTIDE SEQUENCE [LARGE SCALE GENOMIC DNA]</scope>
    <source>
        <strain evidence="4">CFBP4643</strain>
    </source>
</reference>
<evidence type="ECO:0000313" key="3">
    <source>
        <dbReference type="EMBL" id="PPU65308.1"/>
    </source>
</evidence>
<dbReference type="EMBL" id="MDEI01000027">
    <property type="protein sequence ID" value="PPU65308.1"/>
    <property type="molecule type" value="Genomic_DNA"/>
</dbReference>
<keyword evidence="1" id="KW-0677">Repeat</keyword>
<feature type="domain" description="Teneurin-like YD-shell" evidence="2">
    <location>
        <begin position="583"/>
        <end position="862"/>
    </location>
</feature>
<dbReference type="PANTHER" id="PTHR32305">
    <property type="match status" value="1"/>
</dbReference>
<dbReference type="PRINTS" id="PR00394">
    <property type="entry name" value="RHSPROTEIN"/>
</dbReference>
<evidence type="ECO:0000259" key="2">
    <source>
        <dbReference type="Pfam" id="PF25023"/>
    </source>
</evidence>
<dbReference type="Pfam" id="PF25023">
    <property type="entry name" value="TEN_YD-shell"/>
    <property type="match status" value="2"/>
</dbReference>
<accession>A0A2S7CUN8</accession>
<dbReference type="NCBIfam" id="TIGR03696">
    <property type="entry name" value="Rhs_assc_core"/>
    <property type="match status" value="1"/>
</dbReference>
<dbReference type="RefSeq" id="WP_052764948.1">
    <property type="nucleotide sequence ID" value="NZ_MDEI01000027.1"/>
</dbReference>
<dbReference type="InterPro" id="IPR050708">
    <property type="entry name" value="T6SS_VgrG/RHS"/>
</dbReference>
<dbReference type="AlphaFoldDB" id="A0A2S7CUN8"/>
<dbReference type="Gene3D" id="2.180.10.10">
    <property type="entry name" value="RHS repeat-associated core"/>
    <property type="match status" value="3"/>
</dbReference>
<gene>
    <name evidence="3" type="ORF">XpiCFBP4643_21040</name>
</gene>
<name>A0A2S7CUN8_9XANT</name>
<dbReference type="PANTHER" id="PTHR32305:SF15">
    <property type="entry name" value="PROTEIN RHSA-RELATED"/>
    <property type="match status" value="1"/>
</dbReference>
<organism evidence="3 4">
    <name type="scientific">Xanthomonas pisi</name>
    <dbReference type="NCBI Taxonomy" id="56457"/>
    <lineage>
        <taxon>Bacteria</taxon>
        <taxon>Pseudomonadati</taxon>
        <taxon>Pseudomonadota</taxon>
        <taxon>Gammaproteobacteria</taxon>
        <taxon>Lysobacterales</taxon>
        <taxon>Lysobacteraceae</taxon>
        <taxon>Xanthomonas</taxon>
    </lineage>
</organism>
<dbReference type="Proteomes" id="UP000238191">
    <property type="component" value="Unassembled WGS sequence"/>
</dbReference>
<dbReference type="OrthoDB" id="9816400at2"/>
<comment type="caution">
    <text evidence="3">The sequence shown here is derived from an EMBL/GenBank/DDBJ whole genome shotgun (WGS) entry which is preliminary data.</text>
</comment>
<proteinExistence type="predicted"/>